<dbReference type="EMBL" id="JANYMP010000008">
    <property type="protein sequence ID" value="MCS7478896.1"/>
    <property type="molecule type" value="Genomic_DNA"/>
</dbReference>
<dbReference type="Pfam" id="PF13378">
    <property type="entry name" value="MR_MLE_C"/>
    <property type="match status" value="1"/>
</dbReference>
<dbReference type="GO" id="GO:0043748">
    <property type="term" value="F:O-succinylbenzoate synthase activity"/>
    <property type="evidence" value="ECO:0007669"/>
    <property type="project" value="UniProtKB-EC"/>
</dbReference>
<dbReference type="InterPro" id="IPR036849">
    <property type="entry name" value="Enolase-like_C_sf"/>
</dbReference>
<dbReference type="GO" id="GO:0009234">
    <property type="term" value="P:menaquinone biosynthetic process"/>
    <property type="evidence" value="ECO:0007669"/>
    <property type="project" value="UniProtKB-UniRule"/>
</dbReference>
<comment type="function">
    <text evidence="4">Converts 2-succinyl-6-hydroxy-2,4-cyclohexadiene-1-carboxylate (SHCHC) to 2-succinylbenzoate (OSB).</text>
</comment>
<dbReference type="SFLD" id="SFLDF00009">
    <property type="entry name" value="o-succinylbenzoate_synthase"/>
    <property type="match status" value="1"/>
</dbReference>
<dbReference type="AlphaFoldDB" id="A0A9X2VLL6"/>
<dbReference type="SUPFAM" id="SSF51604">
    <property type="entry name" value="Enolase C-terminal domain-like"/>
    <property type="match status" value="1"/>
</dbReference>
<dbReference type="Proteomes" id="UP001141259">
    <property type="component" value="Unassembled WGS sequence"/>
</dbReference>
<dbReference type="InterPro" id="IPR010196">
    <property type="entry name" value="OSB_synthase_MenC1"/>
</dbReference>
<feature type="binding site" evidence="4">
    <location>
        <position position="177"/>
    </location>
    <ligand>
        <name>Mg(2+)</name>
        <dbReference type="ChEBI" id="CHEBI:18420"/>
    </ligand>
</feature>
<evidence type="ECO:0000259" key="5">
    <source>
        <dbReference type="SMART" id="SM00922"/>
    </source>
</evidence>
<keyword evidence="2 4" id="KW-0460">Magnesium</keyword>
<feature type="binding site" evidence="4">
    <location>
        <position position="154"/>
    </location>
    <ligand>
        <name>Mg(2+)</name>
        <dbReference type="ChEBI" id="CHEBI:18420"/>
    </ligand>
</feature>
<evidence type="ECO:0000313" key="6">
    <source>
        <dbReference type="EMBL" id="MCS7478896.1"/>
    </source>
</evidence>
<dbReference type="RefSeq" id="WP_259624601.1">
    <property type="nucleotide sequence ID" value="NZ_JANYMP010000008.1"/>
</dbReference>
<organism evidence="6 7">
    <name type="scientific">Umezawaea endophytica</name>
    <dbReference type="NCBI Taxonomy" id="1654476"/>
    <lineage>
        <taxon>Bacteria</taxon>
        <taxon>Bacillati</taxon>
        <taxon>Actinomycetota</taxon>
        <taxon>Actinomycetes</taxon>
        <taxon>Pseudonocardiales</taxon>
        <taxon>Pseudonocardiaceae</taxon>
        <taxon>Umezawaea</taxon>
    </lineage>
</organism>
<comment type="similarity">
    <text evidence="4">Belongs to the mandelate racemase/muconate lactonizing enzyme family. MenC type 1 subfamily.</text>
</comment>
<keyword evidence="4" id="KW-0474">Menaquinone biosynthesis</keyword>
<evidence type="ECO:0000256" key="3">
    <source>
        <dbReference type="ARBA" id="ARBA00023239"/>
    </source>
</evidence>
<dbReference type="PANTHER" id="PTHR48073:SF2">
    <property type="entry name" value="O-SUCCINYLBENZOATE SYNTHASE"/>
    <property type="match status" value="1"/>
</dbReference>
<proteinExistence type="inferred from homology"/>
<evidence type="ECO:0000256" key="1">
    <source>
        <dbReference type="ARBA" id="ARBA00022723"/>
    </source>
</evidence>
<feature type="active site" description="Proton donor" evidence="4">
    <location>
        <position position="95"/>
    </location>
</feature>
<evidence type="ECO:0000256" key="2">
    <source>
        <dbReference type="ARBA" id="ARBA00022842"/>
    </source>
</evidence>
<comment type="pathway">
    <text evidence="4">Quinol/quinone metabolism; menaquinone biosynthesis.</text>
</comment>
<comment type="pathway">
    <text evidence="4">Quinol/quinone metabolism; 1,4-dihydroxy-2-naphthoate biosynthesis; 1,4-dihydroxy-2-naphthoate from chorismate: step 4/7.</text>
</comment>
<comment type="cofactor">
    <cofactor evidence="4">
        <name>a divalent metal cation</name>
        <dbReference type="ChEBI" id="CHEBI:60240"/>
    </cofactor>
</comment>
<sequence>MRVYAIPMRNRFRGITVREGVLLEGPAGWGEFCPFLDYSDAECVPWLECAEESAGLHWPAPLRTSIPVNCTVPVVSPERAHEIVAASGCATAKVKVADPGTPLSSDLERVAAVRDALGPGGKIRVDANAAWDVDVAVAAISALERAAGGLEYVEQPCRTIEELALVRRRVAVPVAADESIRRAEDPLKVAVAGAADIAVIKVAPLGGVRRALKVAEASGLPCVISSAVETSVGLAAGLALAAALPSLDHACGLATLSLLTGDVATDSLRPMNGHLPVPTTAPLPDLADRYAADAPTTARWLDRLARVTALR</sequence>
<dbReference type="SFLD" id="SFLDG00180">
    <property type="entry name" value="muconate_cycloisomerase"/>
    <property type="match status" value="1"/>
</dbReference>
<gene>
    <name evidence="4" type="primary">menC</name>
    <name evidence="6" type="ORF">NZH93_18710</name>
</gene>
<dbReference type="Pfam" id="PF18374">
    <property type="entry name" value="Enolase_like_N"/>
    <property type="match status" value="1"/>
</dbReference>
<keyword evidence="1 4" id="KW-0479">Metal-binding</keyword>
<keyword evidence="7" id="KW-1185">Reference proteome</keyword>
<comment type="caution">
    <text evidence="6">The sequence shown here is derived from an EMBL/GenBank/DDBJ whole genome shotgun (WGS) entry which is preliminary data.</text>
</comment>
<dbReference type="InterPro" id="IPR013342">
    <property type="entry name" value="Mandelate_racemase_C"/>
</dbReference>
<dbReference type="CDD" id="cd03320">
    <property type="entry name" value="OSBS"/>
    <property type="match status" value="1"/>
</dbReference>
<dbReference type="HAMAP" id="MF_00470">
    <property type="entry name" value="MenC_1"/>
    <property type="match status" value="1"/>
</dbReference>
<name>A0A9X2VLL6_9PSEU</name>
<evidence type="ECO:0000256" key="4">
    <source>
        <dbReference type="HAMAP-Rule" id="MF_00470"/>
    </source>
</evidence>
<protein>
    <recommendedName>
        <fullName evidence="4">o-succinylbenzoate synthase</fullName>
        <shortName evidence="4">OSB synthase</shortName>
        <shortName evidence="4">OSBS</shortName>
        <ecNumber evidence="4">4.2.1.113</ecNumber>
    </recommendedName>
    <alternativeName>
        <fullName evidence="4">4-(2'-carboxyphenyl)-4-oxybutyric acid synthase</fullName>
    </alternativeName>
    <alternativeName>
        <fullName evidence="4">o-succinylbenzoic acid synthase</fullName>
    </alternativeName>
</protein>
<dbReference type="SFLD" id="SFLDS00001">
    <property type="entry name" value="Enolase"/>
    <property type="match status" value="1"/>
</dbReference>
<dbReference type="GO" id="GO:0000287">
    <property type="term" value="F:magnesium ion binding"/>
    <property type="evidence" value="ECO:0007669"/>
    <property type="project" value="UniProtKB-UniRule"/>
</dbReference>
<dbReference type="NCBIfam" id="NF002782">
    <property type="entry name" value="PRK02901.1"/>
    <property type="match status" value="1"/>
</dbReference>
<dbReference type="PANTHER" id="PTHR48073">
    <property type="entry name" value="O-SUCCINYLBENZOATE SYNTHASE-RELATED"/>
    <property type="match status" value="1"/>
</dbReference>
<reference evidence="6" key="1">
    <citation type="submission" date="2022-08" db="EMBL/GenBank/DDBJ databases">
        <authorList>
            <person name="Tistechok S."/>
            <person name="Samborskyy M."/>
            <person name="Roman I."/>
        </authorList>
    </citation>
    <scope>NUCLEOTIDE SEQUENCE</scope>
    <source>
        <strain evidence="6">DSM 103496</strain>
    </source>
</reference>
<dbReference type="Gene3D" id="3.20.20.120">
    <property type="entry name" value="Enolase-like C-terminal domain"/>
    <property type="match status" value="1"/>
</dbReference>
<evidence type="ECO:0000313" key="7">
    <source>
        <dbReference type="Proteomes" id="UP001141259"/>
    </source>
</evidence>
<feature type="binding site" evidence="4">
    <location>
        <position position="126"/>
    </location>
    <ligand>
        <name>Mg(2+)</name>
        <dbReference type="ChEBI" id="CHEBI:18420"/>
    </ligand>
</feature>
<feature type="active site" description="Proton acceptor" evidence="4">
    <location>
        <position position="201"/>
    </location>
</feature>
<dbReference type="InterPro" id="IPR029065">
    <property type="entry name" value="Enolase_C-like"/>
</dbReference>
<dbReference type="EC" id="4.2.1.113" evidence="4"/>
<accession>A0A9X2VLL6</accession>
<keyword evidence="3 4" id="KW-0456">Lyase</keyword>
<dbReference type="SMART" id="SM00922">
    <property type="entry name" value="MR_MLE"/>
    <property type="match status" value="1"/>
</dbReference>
<feature type="domain" description="Mandelate racemase/muconate lactonizing enzyme C-terminal" evidence="5">
    <location>
        <begin position="77"/>
        <end position="173"/>
    </location>
</feature>
<comment type="catalytic activity">
    <reaction evidence="4">
        <text>(1R,6R)-6-hydroxy-2-succinyl-cyclohexa-2,4-diene-1-carboxylate = 2-succinylbenzoate + H2O</text>
        <dbReference type="Rhea" id="RHEA:10196"/>
        <dbReference type="ChEBI" id="CHEBI:15377"/>
        <dbReference type="ChEBI" id="CHEBI:18325"/>
        <dbReference type="ChEBI" id="CHEBI:58689"/>
        <dbReference type="EC" id="4.2.1.113"/>
    </reaction>
</comment>